<dbReference type="RefSeq" id="WP_074744496.1">
    <property type="nucleotide sequence ID" value="NZ_FOCT01000002.1"/>
</dbReference>
<keyword evidence="2 6" id="KW-0808">Transferase</keyword>
<dbReference type="InterPro" id="IPR020019">
    <property type="entry name" value="AcTrfase_PglD-like"/>
</dbReference>
<dbReference type="PANTHER" id="PTHR43300">
    <property type="entry name" value="ACETYLTRANSFERASE"/>
    <property type="match status" value="1"/>
</dbReference>
<dbReference type="NCBIfam" id="TIGR03570">
    <property type="entry name" value="NeuD_NnaD"/>
    <property type="match status" value="1"/>
</dbReference>
<dbReference type="Pfam" id="PF00132">
    <property type="entry name" value="Hexapep"/>
    <property type="match status" value="2"/>
</dbReference>
<dbReference type="InterPro" id="IPR001451">
    <property type="entry name" value="Hexapep"/>
</dbReference>
<dbReference type="PANTHER" id="PTHR43300:SF4">
    <property type="entry name" value="ACYL-[ACYL-CARRIER-PROTEIN]--UDP-N-ACETYLGLUCOSAMINE O-ACYLTRANSFERASE"/>
    <property type="match status" value="1"/>
</dbReference>
<sequence length="227" mass="25045">MNGGQSDRPLVIFGVGELAQLAYYYFTHDSSRRVAAFTVDRTHFRENQCMGLPVLAFDEVDTRYAPEEYDMFVALGYTRLNQVRAEKCLEAKSRGYRLATYVSSRSVTWPDLTIGENCFIMEGNVIQPFVRIGNNVIIWCGSLVSHHVEIDDNCFIAAHAVISGHVKIGAHSFIGINATLRDKITLGERTLLGAGALVTASTDENTAYLAASSQEAGVPSYRLQSLL</sequence>
<dbReference type="EMBL" id="FOCT01000002">
    <property type="protein sequence ID" value="SEN10838.1"/>
    <property type="molecule type" value="Genomic_DNA"/>
</dbReference>
<dbReference type="InterPro" id="IPR011004">
    <property type="entry name" value="Trimer_LpxA-like_sf"/>
</dbReference>
<dbReference type="CDD" id="cd03360">
    <property type="entry name" value="LbH_AT_putative"/>
    <property type="match status" value="1"/>
</dbReference>
<reference evidence="6 7" key="1">
    <citation type="submission" date="2016-10" db="EMBL/GenBank/DDBJ databases">
        <authorList>
            <person name="de Groot N.N."/>
        </authorList>
    </citation>
    <scope>NUCLEOTIDE SEQUENCE [LARGE SCALE GENOMIC DNA]</scope>
    <source>
        <strain evidence="6 7">Nl18</strain>
    </source>
</reference>
<gene>
    <name evidence="6" type="ORF">SAMN05216404_102370</name>
</gene>
<evidence type="ECO:0000313" key="6">
    <source>
        <dbReference type="EMBL" id="SEN10838.1"/>
    </source>
</evidence>
<comment type="similarity">
    <text evidence="1">Belongs to the transferase hexapeptide repeat family.</text>
</comment>
<evidence type="ECO:0000256" key="2">
    <source>
        <dbReference type="ARBA" id="ARBA00022679"/>
    </source>
</evidence>
<dbReference type="AlphaFoldDB" id="A0A1H8DWD3"/>
<dbReference type="PROSITE" id="PS00101">
    <property type="entry name" value="HEXAPEP_TRANSFERASES"/>
    <property type="match status" value="1"/>
</dbReference>
<organism evidence="6 7">
    <name type="scientific">Nitrosospira multiformis</name>
    <dbReference type="NCBI Taxonomy" id="1231"/>
    <lineage>
        <taxon>Bacteria</taxon>
        <taxon>Pseudomonadati</taxon>
        <taxon>Pseudomonadota</taxon>
        <taxon>Betaproteobacteria</taxon>
        <taxon>Nitrosomonadales</taxon>
        <taxon>Nitrosomonadaceae</taxon>
        <taxon>Nitrosospira</taxon>
    </lineage>
</organism>
<dbReference type="InterPro" id="IPR018357">
    <property type="entry name" value="Hexapep_transf_CS"/>
</dbReference>
<dbReference type="Proteomes" id="UP000183898">
    <property type="component" value="Unassembled WGS sequence"/>
</dbReference>
<evidence type="ECO:0000256" key="4">
    <source>
        <dbReference type="ARBA" id="ARBA00023315"/>
    </source>
</evidence>
<dbReference type="SUPFAM" id="SSF51161">
    <property type="entry name" value="Trimeric LpxA-like enzymes"/>
    <property type="match status" value="1"/>
</dbReference>
<accession>A0A1H8DWD3</accession>
<evidence type="ECO:0000256" key="5">
    <source>
        <dbReference type="PIRSR" id="PIRSR620019-2"/>
    </source>
</evidence>
<proteinExistence type="inferred from homology"/>
<dbReference type="InterPro" id="IPR050179">
    <property type="entry name" value="Trans_hexapeptide_repeat"/>
</dbReference>
<feature type="binding site" evidence="5">
    <location>
        <position position="76"/>
    </location>
    <ligand>
        <name>substrate</name>
    </ligand>
</feature>
<name>A0A1H8DWD3_9PROT</name>
<evidence type="ECO:0000256" key="3">
    <source>
        <dbReference type="ARBA" id="ARBA00022737"/>
    </source>
</evidence>
<keyword evidence="4 6" id="KW-0012">Acyltransferase</keyword>
<keyword evidence="3" id="KW-0677">Repeat</keyword>
<evidence type="ECO:0000256" key="1">
    <source>
        <dbReference type="ARBA" id="ARBA00007274"/>
    </source>
</evidence>
<evidence type="ECO:0000313" key="7">
    <source>
        <dbReference type="Proteomes" id="UP000183898"/>
    </source>
</evidence>
<dbReference type="GO" id="GO:0016746">
    <property type="term" value="F:acyltransferase activity"/>
    <property type="evidence" value="ECO:0007669"/>
    <property type="project" value="UniProtKB-KW"/>
</dbReference>
<feature type="binding site" evidence="5">
    <location>
        <position position="176"/>
    </location>
    <ligand>
        <name>acetyl-CoA</name>
        <dbReference type="ChEBI" id="CHEBI:57288"/>
    </ligand>
</feature>
<dbReference type="Gene3D" id="2.160.10.10">
    <property type="entry name" value="Hexapeptide repeat proteins"/>
    <property type="match status" value="1"/>
</dbReference>
<protein>
    <submittedName>
        <fullName evidence="6">Sugar O-acyltransferase, sialic acid O-acetyltransferase NeuD family</fullName>
    </submittedName>
</protein>